<proteinExistence type="predicted"/>
<dbReference type="EMBL" id="CP025570">
    <property type="protein sequence ID" value="AZZ40183.1"/>
    <property type="molecule type" value="Genomic_DNA"/>
</dbReference>
<dbReference type="SUPFAM" id="SSF51182">
    <property type="entry name" value="RmlC-like cupins"/>
    <property type="match status" value="1"/>
</dbReference>
<organism evidence="2 3">
    <name type="scientific">Acidipropionibacterium jensenii</name>
    <dbReference type="NCBI Taxonomy" id="1749"/>
    <lineage>
        <taxon>Bacteria</taxon>
        <taxon>Bacillati</taxon>
        <taxon>Actinomycetota</taxon>
        <taxon>Actinomycetes</taxon>
        <taxon>Propionibacteriales</taxon>
        <taxon>Propionibacteriaceae</taxon>
        <taxon>Acidipropionibacterium</taxon>
    </lineage>
</organism>
<protein>
    <submittedName>
        <fullName evidence="2">5-deoxy-glucuronate isomerase</fullName>
    </submittedName>
</protein>
<evidence type="ECO:0000256" key="1">
    <source>
        <dbReference type="ARBA" id="ARBA00023235"/>
    </source>
</evidence>
<dbReference type="NCBIfam" id="TIGR04378">
    <property type="entry name" value="myo_inos_iolB"/>
    <property type="match status" value="1"/>
</dbReference>
<dbReference type="InterPro" id="IPR021120">
    <property type="entry name" value="KduI/IolB_isomerase"/>
</dbReference>
<gene>
    <name evidence="2" type="primary">iolB</name>
    <name evidence="2" type="ORF">C0Z10_10935</name>
</gene>
<evidence type="ECO:0000313" key="3">
    <source>
        <dbReference type="Proteomes" id="UP000285875"/>
    </source>
</evidence>
<dbReference type="PANTHER" id="PTHR39193">
    <property type="entry name" value="5-DEOXY-GLUCURONATE ISOMERASE"/>
    <property type="match status" value="1"/>
</dbReference>
<dbReference type="Gene3D" id="2.60.120.10">
    <property type="entry name" value="Jelly Rolls"/>
    <property type="match status" value="2"/>
</dbReference>
<dbReference type="Proteomes" id="UP000285875">
    <property type="component" value="Chromosome"/>
</dbReference>
<dbReference type="PIRSF" id="PIRSF036628">
    <property type="entry name" value="IolB"/>
    <property type="match status" value="1"/>
</dbReference>
<dbReference type="KEGG" id="aji:C0Z10_10935"/>
<sequence>MTQWLYRWQDAPEGKWGLSVGAEGSTTELEGWKHTGIKAADTTADQELTLPKGKEERFIVPIHGAFSVVVDGERHQLRGRPSAFAGPTDVIYVGIDHEVTIISEGDGRVAVASAPATVAYPTKVTKAEDVPVELRGNGPTSREIHNFGTVGQAEADKVIVCEVITPGGNWSSYPPHKHDEITDTENALEEIYYYEVRSTEGAPADADPFAVQRVSTADQNRPIEICDEVRSGDCIFIPYGWHGPSMAAPGYDLYYLNVMAGPGAREWNVTVDPHDAWVNDSLTGQPIDPRLPLH</sequence>
<dbReference type="InterPro" id="IPR024203">
    <property type="entry name" value="Deoxy-glucuronate_isom_IolB"/>
</dbReference>
<dbReference type="GO" id="GO:0019310">
    <property type="term" value="P:inositol catabolic process"/>
    <property type="evidence" value="ECO:0007669"/>
    <property type="project" value="InterPro"/>
</dbReference>
<reference evidence="3" key="1">
    <citation type="submission" date="2017-12" db="EMBL/GenBank/DDBJ databases">
        <title>Whole genome sequencing of Acidipropionibacterium jensenii strains JS279 and JS280.</title>
        <authorList>
            <person name="Deptula P."/>
            <person name="Laine P."/>
            <person name="Smolander O.-P."/>
            <person name="Paulin L."/>
            <person name="Auvinen P."/>
            <person name="Varmanen P."/>
        </authorList>
    </citation>
    <scope>NUCLEOTIDE SEQUENCE [LARGE SCALE GENOMIC DNA]</scope>
    <source>
        <strain evidence="3">JS280</strain>
    </source>
</reference>
<dbReference type="AlphaFoldDB" id="A0A3Q9UJE5"/>
<dbReference type="RefSeq" id="WP_097799404.1">
    <property type="nucleotide sequence ID" value="NZ_CP025570.1"/>
</dbReference>
<dbReference type="GO" id="GO:0008880">
    <property type="term" value="F:glucuronate isomerase activity"/>
    <property type="evidence" value="ECO:0007669"/>
    <property type="project" value="InterPro"/>
</dbReference>
<dbReference type="InterPro" id="IPR011051">
    <property type="entry name" value="RmlC_Cupin_sf"/>
</dbReference>
<name>A0A3Q9UJE5_9ACTN</name>
<evidence type="ECO:0000313" key="2">
    <source>
        <dbReference type="EMBL" id="AZZ40183.1"/>
    </source>
</evidence>
<dbReference type="Pfam" id="PF04962">
    <property type="entry name" value="KduI"/>
    <property type="match status" value="1"/>
</dbReference>
<dbReference type="InterPro" id="IPR014710">
    <property type="entry name" value="RmlC-like_jellyroll"/>
</dbReference>
<accession>A0A3Q9UJE5</accession>
<keyword evidence="1 2" id="KW-0413">Isomerase</keyword>
<dbReference type="PANTHER" id="PTHR39193:SF1">
    <property type="entry name" value="5-DEOXY-GLUCURONATE ISOMERASE"/>
    <property type="match status" value="1"/>
</dbReference>